<proteinExistence type="predicted"/>
<gene>
    <name evidence="2" type="ORF">BO82DRAFT_187460</name>
</gene>
<dbReference type="EMBL" id="KZ821744">
    <property type="protein sequence ID" value="PYH77207.1"/>
    <property type="molecule type" value="Genomic_DNA"/>
</dbReference>
<accession>A0A319BYJ6</accession>
<feature type="transmembrane region" description="Helical" evidence="1">
    <location>
        <begin position="89"/>
        <end position="107"/>
    </location>
</feature>
<keyword evidence="3" id="KW-1185">Reference proteome</keyword>
<evidence type="ECO:0000313" key="3">
    <source>
        <dbReference type="Proteomes" id="UP000248340"/>
    </source>
</evidence>
<dbReference type="VEuPathDB" id="FungiDB:BO82DRAFT_187460"/>
<evidence type="ECO:0000256" key="1">
    <source>
        <dbReference type="SAM" id="Phobius"/>
    </source>
</evidence>
<reference evidence="2 3" key="1">
    <citation type="submission" date="2016-12" db="EMBL/GenBank/DDBJ databases">
        <title>The genomes of Aspergillus section Nigri reveals drivers in fungal speciation.</title>
        <authorList>
            <consortium name="DOE Joint Genome Institute"/>
            <person name="Vesth T.C."/>
            <person name="Nybo J."/>
            <person name="Theobald S."/>
            <person name="Brandl J."/>
            <person name="Frisvad J.C."/>
            <person name="Nielsen K.F."/>
            <person name="Lyhne E.K."/>
            <person name="Kogle M.E."/>
            <person name="Kuo A."/>
            <person name="Riley R."/>
            <person name="Clum A."/>
            <person name="Nolan M."/>
            <person name="Lipzen A."/>
            <person name="Salamov A."/>
            <person name="Henrissat B."/>
            <person name="Wiebenga A."/>
            <person name="De Vries R.P."/>
            <person name="Grigoriev I.V."/>
            <person name="Mortensen U.H."/>
            <person name="Andersen M.R."/>
            <person name="Baker S.E."/>
        </authorList>
    </citation>
    <scope>NUCLEOTIDE SEQUENCE [LARGE SCALE GENOMIC DNA]</scope>
    <source>
        <strain evidence="2 3">CBS 121591</strain>
    </source>
</reference>
<dbReference type="AlphaFoldDB" id="A0A319BYJ6"/>
<dbReference type="GeneID" id="37133234"/>
<organism evidence="2 3">
    <name type="scientific">Aspergillus uvarum CBS 121591</name>
    <dbReference type="NCBI Taxonomy" id="1448315"/>
    <lineage>
        <taxon>Eukaryota</taxon>
        <taxon>Fungi</taxon>
        <taxon>Dikarya</taxon>
        <taxon>Ascomycota</taxon>
        <taxon>Pezizomycotina</taxon>
        <taxon>Eurotiomycetes</taxon>
        <taxon>Eurotiomycetidae</taxon>
        <taxon>Eurotiales</taxon>
        <taxon>Aspergillaceae</taxon>
        <taxon>Aspergillus</taxon>
        <taxon>Aspergillus subgen. Circumdati</taxon>
    </lineage>
</organism>
<keyword evidence="1" id="KW-0472">Membrane</keyword>
<name>A0A319BYJ6_9EURO</name>
<evidence type="ECO:0000313" key="2">
    <source>
        <dbReference type="EMBL" id="PYH77207.1"/>
    </source>
</evidence>
<protein>
    <submittedName>
        <fullName evidence="2">Uncharacterized protein</fullName>
    </submittedName>
</protein>
<keyword evidence="1" id="KW-1133">Transmembrane helix</keyword>
<sequence length="114" mass="12834">MQNATSQLNSVWVESTNKFGEEPKQIERHQEGIVSLLLCTPNRISVKTSLAGQFGVFPLNHGNVQSKWMQPAVDCVRMDLRPDPSKSELLYCFFFSFLGFSMVSFVVNDTLGVM</sequence>
<dbReference type="Proteomes" id="UP000248340">
    <property type="component" value="Unassembled WGS sequence"/>
</dbReference>
<keyword evidence="1" id="KW-0812">Transmembrane</keyword>
<dbReference type="RefSeq" id="XP_025487407.1">
    <property type="nucleotide sequence ID" value="XM_025630493.1"/>
</dbReference>